<evidence type="ECO:0000313" key="8">
    <source>
        <dbReference type="Proteomes" id="UP000249354"/>
    </source>
</evidence>
<feature type="domain" description="Sodium/calcium exchanger membrane region" evidence="6">
    <location>
        <begin position="177"/>
        <end position="318"/>
    </location>
</feature>
<sequence length="359" mass="37230">MTIWTVAALVIGLVLLVGGAEALVKSASKLAATAGISPLVIGLTVVAFGTSAPELTVSLQASLSQQADIALGNVVGSNICNVLLILGISAMIAPLVVAQQLIRLDVPIMIGVSALVMLFGWDGQIGRSDGVILFLGGIAYTLFLLYQSRRDKDPVVQAEYAQFEQRSHSSKETALNVGLLVVGLVMLIAGSQLLIQSAVTIATLLGVSELMIGLTVVAVGTSLPELATSVTASLRGESDIAVGNVVGSNIFNILVVLGLSGAVSPTGTGVSPAAIAFDIPVMIAVAAMCLPICFTGNKISRKEGALLFTYYLLYVGYLATNMINPGLSWPIWIGIVPVGLTLLTLLSWRTEKSPDQSIT</sequence>
<dbReference type="Proteomes" id="UP000249354">
    <property type="component" value="Unassembled WGS sequence"/>
</dbReference>
<evidence type="ECO:0000256" key="5">
    <source>
        <dbReference type="SAM" id="Phobius"/>
    </source>
</evidence>
<comment type="caution">
    <text evidence="7">The sequence shown here is derived from an EMBL/GenBank/DDBJ whole genome shotgun (WGS) entry which is preliminary data.</text>
</comment>
<dbReference type="EMBL" id="QBMC01000026">
    <property type="protein sequence ID" value="PZO20736.1"/>
    <property type="molecule type" value="Genomic_DNA"/>
</dbReference>
<keyword evidence="2 5" id="KW-0812">Transmembrane</keyword>
<feature type="transmembrane region" description="Helical" evidence="5">
    <location>
        <begin position="241"/>
        <end position="263"/>
    </location>
</feature>
<dbReference type="GO" id="GO:0005262">
    <property type="term" value="F:calcium channel activity"/>
    <property type="evidence" value="ECO:0007669"/>
    <property type="project" value="TreeGrafter"/>
</dbReference>
<protein>
    <submittedName>
        <fullName evidence="7">Sodium:calcium antiporter</fullName>
    </submittedName>
</protein>
<dbReference type="AlphaFoldDB" id="A0A2W4UHF7"/>
<feature type="transmembrane region" description="Helical" evidence="5">
    <location>
        <begin position="269"/>
        <end position="293"/>
    </location>
</feature>
<feature type="transmembrane region" description="Helical" evidence="5">
    <location>
        <begin position="104"/>
        <end position="121"/>
    </location>
</feature>
<gene>
    <name evidence="7" type="ORF">DCF25_06035</name>
</gene>
<name>A0A2W4UHF7_9CYAN</name>
<evidence type="ECO:0000256" key="4">
    <source>
        <dbReference type="ARBA" id="ARBA00023136"/>
    </source>
</evidence>
<feature type="transmembrane region" description="Helical" evidence="5">
    <location>
        <begin position="305"/>
        <end position="323"/>
    </location>
</feature>
<keyword evidence="4 5" id="KW-0472">Membrane</keyword>
<dbReference type="Gene3D" id="6.10.280.80">
    <property type="entry name" value="NCX, peripheral helical region"/>
    <property type="match status" value="1"/>
</dbReference>
<evidence type="ECO:0000256" key="3">
    <source>
        <dbReference type="ARBA" id="ARBA00022989"/>
    </source>
</evidence>
<keyword evidence="3 5" id="KW-1133">Transmembrane helix</keyword>
<dbReference type="GO" id="GO:0005886">
    <property type="term" value="C:plasma membrane"/>
    <property type="evidence" value="ECO:0007669"/>
    <property type="project" value="TreeGrafter"/>
</dbReference>
<reference evidence="7 8" key="2">
    <citation type="submission" date="2018-06" db="EMBL/GenBank/DDBJ databases">
        <title>Metagenomic assembly of (sub)arctic Cyanobacteria and their associated microbiome from non-axenic cultures.</title>
        <authorList>
            <person name="Baurain D."/>
        </authorList>
    </citation>
    <scope>NUCLEOTIDE SEQUENCE [LARGE SCALE GENOMIC DNA]</scope>
    <source>
        <strain evidence="7">ULC129bin1</strain>
    </source>
</reference>
<dbReference type="InterPro" id="IPR004837">
    <property type="entry name" value="NaCa_Exmemb"/>
</dbReference>
<dbReference type="GO" id="GO:0008273">
    <property type="term" value="F:calcium, potassium:sodium antiporter activity"/>
    <property type="evidence" value="ECO:0007669"/>
    <property type="project" value="TreeGrafter"/>
</dbReference>
<dbReference type="Pfam" id="PF01699">
    <property type="entry name" value="Na_Ca_ex"/>
    <property type="match status" value="2"/>
</dbReference>
<evidence type="ECO:0000256" key="1">
    <source>
        <dbReference type="ARBA" id="ARBA00004141"/>
    </source>
</evidence>
<reference evidence="8" key="1">
    <citation type="submission" date="2018-04" db="EMBL/GenBank/DDBJ databases">
        <authorList>
            <person name="Cornet L."/>
        </authorList>
    </citation>
    <scope>NUCLEOTIDE SEQUENCE [LARGE SCALE GENOMIC DNA]</scope>
</reference>
<dbReference type="NCBIfam" id="TIGR00367">
    <property type="entry name" value="calcium/sodium antiporter"/>
    <property type="match status" value="1"/>
</dbReference>
<feature type="transmembrane region" description="Helical" evidence="5">
    <location>
        <begin position="69"/>
        <end position="97"/>
    </location>
</feature>
<dbReference type="InterPro" id="IPR044880">
    <property type="entry name" value="NCX_ion-bd_dom_sf"/>
</dbReference>
<feature type="transmembrane region" description="Helical" evidence="5">
    <location>
        <begin position="174"/>
        <end position="195"/>
    </location>
</feature>
<evidence type="ECO:0000259" key="6">
    <source>
        <dbReference type="Pfam" id="PF01699"/>
    </source>
</evidence>
<feature type="transmembrane region" description="Helical" evidence="5">
    <location>
        <begin position="127"/>
        <end position="146"/>
    </location>
</feature>
<evidence type="ECO:0000313" key="7">
    <source>
        <dbReference type="EMBL" id="PZO20736.1"/>
    </source>
</evidence>
<dbReference type="InterPro" id="IPR004481">
    <property type="entry name" value="K/Na/Ca-exchanger"/>
</dbReference>
<dbReference type="Gene3D" id="1.20.1420.30">
    <property type="entry name" value="NCX, central ion-binding region"/>
    <property type="match status" value="1"/>
</dbReference>
<feature type="domain" description="Sodium/calcium exchanger membrane region" evidence="6">
    <location>
        <begin position="5"/>
        <end position="145"/>
    </location>
</feature>
<feature type="transmembrane region" description="Helical" evidence="5">
    <location>
        <begin position="201"/>
        <end position="220"/>
    </location>
</feature>
<dbReference type="PANTHER" id="PTHR10846:SF8">
    <property type="entry name" value="INNER MEMBRANE PROTEIN YRBG"/>
    <property type="match status" value="1"/>
</dbReference>
<evidence type="ECO:0000256" key="2">
    <source>
        <dbReference type="ARBA" id="ARBA00022692"/>
    </source>
</evidence>
<proteinExistence type="predicted"/>
<dbReference type="GO" id="GO:0006874">
    <property type="term" value="P:intracellular calcium ion homeostasis"/>
    <property type="evidence" value="ECO:0007669"/>
    <property type="project" value="TreeGrafter"/>
</dbReference>
<organism evidence="7 8">
    <name type="scientific">Leptolyngbya foveolarum</name>
    <dbReference type="NCBI Taxonomy" id="47253"/>
    <lineage>
        <taxon>Bacteria</taxon>
        <taxon>Bacillati</taxon>
        <taxon>Cyanobacteriota</taxon>
        <taxon>Cyanophyceae</taxon>
        <taxon>Leptolyngbyales</taxon>
        <taxon>Leptolyngbyaceae</taxon>
        <taxon>Leptolyngbya group</taxon>
        <taxon>Leptolyngbya</taxon>
    </lineage>
</organism>
<feature type="transmembrane region" description="Helical" evidence="5">
    <location>
        <begin position="6"/>
        <end position="24"/>
    </location>
</feature>
<feature type="transmembrane region" description="Helical" evidence="5">
    <location>
        <begin position="329"/>
        <end position="348"/>
    </location>
</feature>
<dbReference type="PANTHER" id="PTHR10846">
    <property type="entry name" value="SODIUM/POTASSIUM/CALCIUM EXCHANGER"/>
    <property type="match status" value="1"/>
</dbReference>
<comment type="subcellular location">
    <subcellularLocation>
        <location evidence="1">Membrane</location>
        <topology evidence="1">Multi-pass membrane protein</topology>
    </subcellularLocation>
</comment>
<feature type="transmembrane region" description="Helical" evidence="5">
    <location>
        <begin position="31"/>
        <end position="49"/>
    </location>
</feature>
<accession>A0A2W4UHF7</accession>